<dbReference type="PRINTS" id="PR00119">
    <property type="entry name" value="CATATPASE"/>
</dbReference>
<dbReference type="Proteomes" id="UP000232230">
    <property type="component" value="Chromosome"/>
</dbReference>
<dbReference type="SUPFAM" id="SSF81653">
    <property type="entry name" value="Calcium ATPase, transduction domain A"/>
    <property type="match status" value="1"/>
</dbReference>
<dbReference type="InterPro" id="IPR004014">
    <property type="entry name" value="ATPase_P-typ_cation-transptr_N"/>
</dbReference>
<keyword evidence="7 8" id="KW-0472">Membrane</keyword>
<dbReference type="InterPro" id="IPR023299">
    <property type="entry name" value="ATPase_P-typ_cyto_dom_N"/>
</dbReference>
<evidence type="ECO:0000313" key="13">
    <source>
        <dbReference type="Proteomes" id="UP000232230"/>
    </source>
</evidence>
<evidence type="ECO:0000259" key="11">
    <source>
        <dbReference type="Pfam" id="PF00690"/>
    </source>
</evidence>
<dbReference type="GO" id="GO:0016887">
    <property type="term" value="F:ATP hydrolysis activity"/>
    <property type="evidence" value="ECO:0007669"/>
    <property type="project" value="InterPro"/>
</dbReference>
<dbReference type="Gene3D" id="3.40.1110.10">
    <property type="entry name" value="Calcium-transporting ATPase, cytoplasmic domain N"/>
    <property type="match status" value="1"/>
</dbReference>
<protein>
    <submittedName>
        <fullName evidence="12">Mg(2+) transport ATPase, P-type</fullName>
    </submittedName>
</protein>
<dbReference type="InterPro" id="IPR059000">
    <property type="entry name" value="ATPase_P-type_domA"/>
</dbReference>
<dbReference type="GO" id="GO:0005524">
    <property type="term" value="F:ATP binding"/>
    <property type="evidence" value="ECO:0007669"/>
    <property type="project" value="UniProtKB-KW"/>
</dbReference>
<keyword evidence="6 8" id="KW-1133">Transmembrane helix</keyword>
<feature type="transmembrane region" description="Helical" evidence="8">
    <location>
        <begin position="786"/>
        <end position="805"/>
    </location>
</feature>
<evidence type="ECO:0000256" key="6">
    <source>
        <dbReference type="ARBA" id="ARBA00022989"/>
    </source>
</evidence>
<feature type="transmembrane region" description="Helical" evidence="8">
    <location>
        <begin position="277"/>
        <end position="295"/>
    </location>
</feature>
<keyword evidence="13" id="KW-1185">Reference proteome</keyword>
<dbReference type="PANTHER" id="PTHR42861">
    <property type="entry name" value="CALCIUM-TRANSPORTING ATPASE"/>
    <property type="match status" value="1"/>
</dbReference>
<dbReference type="InterPro" id="IPR036412">
    <property type="entry name" value="HAD-like_sf"/>
</dbReference>
<evidence type="ECO:0000256" key="7">
    <source>
        <dbReference type="ARBA" id="ARBA00023136"/>
    </source>
</evidence>
<dbReference type="PROSITE" id="PS00154">
    <property type="entry name" value="ATPASE_E1_E2"/>
    <property type="match status" value="1"/>
</dbReference>
<dbReference type="EMBL" id="CP024965">
    <property type="protein sequence ID" value="ATZ18422.1"/>
    <property type="molecule type" value="Genomic_DNA"/>
</dbReference>
<dbReference type="InterPro" id="IPR001757">
    <property type="entry name" value="P_typ_ATPase"/>
</dbReference>
<dbReference type="GO" id="GO:0016020">
    <property type="term" value="C:membrane"/>
    <property type="evidence" value="ECO:0007669"/>
    <property type="project" value="UniProtKB-SubCell"/>
</dbReference>
<feature type="transmembrane region" description="Helical" evidence="8">
    <location>
        <begin position="849"/>
        <end position="870"/>
    </location>
</feature>
<feature type="transmembrane region" description="Helical" evidence="8">
    <location>
        <begin position="817"/>
        <end position="837"/>
    </location>
</feature>
<keyword evidence="3" id="KW-0547">Nucleotide-binding</keyword>
<gene>
    <name evidence="12" type="primary">mgtA</name>
    <name evidence="12" type="ORF">ESOMN_v1c00360</name>
</gene>
<dbReference type="Pfam" id="PF00122">
    <property type="entry name" value="E1-E2_ATPase"/>
    <property type="match status" value="1"/>
</dbReference>
<evidence type="ECO:0000259" key="9">
    <source>
        <dbReference type="Pfam" id="PF00122"/>
    </source>
</evidence>
<name>A0A2K8NX57_9MOLU</name>
<dbReference type="Pfam" id="PF00689">
    <property type="entry name" value="Cation_ATPase_C"/>
    <property type="match status" value="1"/>
</dbReference>
<dbReference type="SFLD" id="SFLDF00027">
    <property type="entry name" value="p-type_atpase"/>
    <property type="match status" value="1"/>
</dbReference>
<dbReference type="SUPFAM" id="SSF81665">
    <property type="entry name" value="Calcium ATPase, transmembrane domain M"/>
    <property type="match status" value="1"/>
</dbReference>
<feature type="domain" description="Cation-transporting P-type ATPase C-terminal" evidence="10">
    <location>
        <begin position="698"/>
        <end position="872"/>
    </location>
</feature>
<dbReference type="InterPro" id="IPR006068">
    <property type="entry name" value="ATPase_P-typ_cation-transptr_C"/>
</dbReference>
<dbReference type="PRINTS" id="PR00120">
    <property type="entry name" value="HATPASE"/>
</dbReference>
<evidence type="ECO:0000259" key="10">
    <source>
        <dbReference type="Pfam" id="PF00689"/>
    </source>
</evidence>
<dbReference type="AlphaFoldDB" id="A0A2K8NX57"/>
<feature type="transmembrane region" description="Helical" evidence="8">
    <location>
        <begin position="703"/>
        <end position="722"/>
    </location>
</feature>
<organism evidence="12 13">
    <name type="scientific">Williamsoniiplasma somnilux</name>
    <dbReference type="NCBI Taxonomy" id="215578"/>
    <lineage>
        <taxon>Bacteria</taxon>
        <taxon>Bacillati</taxon>
        <taxon>Mycoplasmatota</taxon>
        <taxon>Mollicutes</taxon>
        <taxon>Entomoplasmatales</taxon>
        <taxon>Williamsoniiplasma</taxon>
    </lineage>
</organism>
<feature type="transmembrane region" description="Helical" evidence="8">
    <location>
        <begin position="67"/>
        <end position="91"/>
    </location>
</feature>
<proteinExistence type="predicted"/>
<dbReference type="NCBIfam" id="TIGR01494">
    <property type="entry name" value="ATPase_P-type"/>
    <property type="match status" value="2"/>
</dbReference>
<dbReference type="Pfam" id="PF00702">
    <property type="entry name" value="Hydrolase"/>
    <property type="match status" value="1"/>
</dbReference>
<dbReference type="Gene3D" id="1.20.1110.10">
    <property type="entry name" value="Calcium-transporting ATPase, transmembrane domain"/>
    <property type="match status" value="1"/>
</dbReference>
<feature type="domain" description="P-type ATPase A" evidence="9">
    <location>
        <begin position="156"/>
        <end position="256"/>
    </location>
</feature>
<accession>A0A2K8NX57</accession>
<keyword evidence="5" id="KW-1278">Translocase</keyword>
<feature type="transmembrane region" description="Helical" evidence="8">
    <location>
        <begin position="301"/>
        <end position="323"/>
    </location>
</feature>
<dbReference type="Pfam" id="PF00690">
    <property type="entry name" value="Cation_ATPase_N"/>
    <property type="match status" value="1"/>
</dbReference>
<reference evidence="12 13" key="1">
    <citation type="submission" date="2017-11" db="EMBL/GenBank/DDBJ databases">
        <title>Genome sequence of Entomoplasma somnilux PYAN-1 (ATCC 49194).</title>
        <authorList>
            <person name="Lo W.-S."/>
            <person name="Gasparich G.E."/>
            <person name="Kuo C.-H."/>
        </authorList>
    </citation>
    <scope>NUCLEOTIDE SEQUENCE [LARGE SCALE GENOMIC DNA]</scope>
    <source>
        <strain evidence="12 13">PYAN-1</strain>
    </source>
</reference>
<evidence type="ECO:0000256" key="5">
    <source>
        <dbReference type="ARBA" id="ARBA00022967"/>
    </source>
</evidence>
<evidence type="ECO:0000256" key="2">
    <source>
        <dbReference type="ARBA" id="ARBA00022692"/>
    </source>
</evidence>
<dbReference type="SFLD" id="SFLDS00003">
    <property type="entry name" value="Haloacid_Dehalogenase"/>
    <property type="match status" value="1"/>
</dbReference>
<evidence type="ECO:0000256" key="1">
    <source>
        <dbReference type="ARBA" id="ARBA00004141"/>
    </source>
</evidence>
<dbReference type="InterPro" id="IPR008250">
    <property type="entry name" value="ATPase_P-typ_transduc_dom_A_sf"/>
</dbReference>
<dbReference type="InterPro" id="IPR044492">
    <property type="entry name" value="P_typ_ATPase_HD_dom"/>
</dbReference>
<evidence type="ECO:0000256" key="4">
    <source>
        <dbReference type="ARBA" id="ARBA00022840"/>
    </source>
</evidence>
<comment type="subcellular location">
    <subcellularLocation>
        <location evidence="1">Membrane</location>
        <topology evidence="1">Multi-pass membrane protein</topology>
    </subcellularLocation>
</comment>
<dbReference type="SFLD" id="SFLDG00002">
    <property type="entry name" value="C1.7:_P-type_atpase_like"/>
    <property type="match status" value="1"/>
</dbReference>
<keyword evidence="2 8" id="KW-0812">Transmembrane</keyword>
<dbReference type="InterPro" id="IPR023298">
    <property type="entry name" value="ATPase_P-typ_TM_dom_sf"/>
</dbReference>
<evidence type="ECO:0000256" key="8">
    <source>
        <dbReference type="SAM" id="Phobius"/>
    </source>
</evidence>
<dbReference type="InterPro" id="IPR018303">
    <property type="entry name" value="ATPase_P-typ_P_site"/>
</dbReference>
<dbReference type="RefSeq" id="WP_100608746.1">
    <property type="nucleotide sequence ID" value="NZ_CP024965.1"/>
</dbReference>
<sequence>MKSKNKEINFKYEREQKVIDIANSSFEELANKLDSKIGLSPEDRQHNESKFGKNQTITKNFAHWKKILGVLVEPFNLLLLGIGLANFFIYFFNDREVIDLISGFIVISMIFLTGSVDYIQEYKAYKSNIELHKMVENGIWVVDKEINFSELKSSVSLKKNLIKIDQSHLTIGDVIYLNNGDVIPTDIRIIWSNQLMIDESTLTGESEALVKHTKNKNKQLLDLENIGFSQTIITNGSCFGVVINIAEQNYAISILKIAEEKNGESDYEKGLSKITKILVVSILSMIPIILLASGLRTGAWVQALIFSLSIAVSLTPEALPAIISSNLQLGAKKMAKNKVVVKNLAVVQNMGSVNVLCTDKTGTLTLDEVKLNDCVDINKTSQDQLNKLLFINSFLQQNLSNKIDQAVVKKLSNIQIPKNIKLLSEEPFSHITRCLSLLVDIEGKKTQISKGSVEEMLKMINFVNDNGQIVDFNKSYLLKINEQIEQLTKQGYRTLILASKKTDKITHKNLIFEGIVSFQEVIKPGIKKIIETIYKYNIDLKILTGDASNIATKIAELIKLRKIKTITGDLIQKLSKTELNELINTVNIFAKLSPLDKANIVNNLQSNKKVVAFLGDGVNDAVALKTADVGISVNNGTPLAKAAADVILLEKDLDVLEKSFIKGRQIFTNAIKYIKITVACNLGLMLTLLISTFWFGFEAMSPLQLLLQNLIYDFSNLVFVFDKVDDYSIKKPLSWNVKTIIPFAFWNGLVSTLISIVNFLIIGYVMGMFGQIAGVNGEFAIKQFQTMFFLESLFTHMVLIIVYRTEKISLIQSRPSWQLVAGMSFFAGIAFMITYIHQISHVINFEIPSSIWLAYLFGILLLAWIIGEIAKKSYIKIFKNWF</sequence>
<dbReference type="InterPro" id="IPR023214">
    <property type="entry name" value="HAD_sf"/>
</dbReference>
<feature type="domain" description="Cation-transporting P-type ATPase N-terminal" evidence="11">
    <location>
        <begin position="23"/>
        <end position="83"/>
    </location>
</feature>
<feature type="transmembrane region" description="Helical" evidence="8">
    <location>
        <begin position="673"/>
        <end position="697"/>
    </location>
</feature>
<dbReference type="KEGG" id="esx:ESOMN_v1c00360"/>
<keyword evidence="4" id="KW-0067">ATP-binding</keyword>
<feature type="transmembrane region" description="Helical" evidence="8">
    <location>
        <begin position="743"/>
        <end position="766"/>
    </location>
</feature>
<dbReference type="SUPFAM" id="SSF56784">
    <property type="entry name" value="HAD-like"/>
    <property type="match status" value="1"/>
</dbReference>
<dbReference type="Gene3D" id="2.70.150.10">
    <property type="entry name" value="Calcium-transporting ATPase, cytoplasmic transduction domain A"/>
    <property type="match status" value="1"/>
</dbReference>
<feature type="transmembrane region" description="Helical" evidence="8">
    <location>
        <begin position="97"/>
        <end position="119"/>
    </location>
</feature>
<dbReference type="Gene3D" id="3.40.50.1000">
    <property type="entry name" value="HAD superfamily/HAD-like"/>
    <property type="match status" value="1"/>
</dbReference>
<evidence type="ECO:0000313" key="12">
    <source>
        <dbReference type="EMBL" id="ATZ18422.1"/>
    </source>
</evidence>
<evidence type="ECO:0000256" key="3">
    <source>
        <dbReference type="ARBA" id="ARBA00022741"/>
    </source>
</evidence>